<organism evidence="2 3">
    <name type="scientific">Armillaria borealis</name>
    <dbReference type="NCBI Taxonomy" id="47425"/>
    <lineage>
        <taxon>Eukaryota</taxon>
        <taxon>Fungi</taxon>
        <taxon>Dikarya</taxon>
        <taxon>Basidiomycota</taxon>
        <taxon>Agaricomycotina</taxon>
        <taxon>Agaricomycetes</taxon>
        <taxon>Agaricomycetidae</taxon>
        <taxon>Agaricales</taxon>
        <taxon>Marasmiineae</taxon>
        <taxon>Physalacriaceae</taxon>
        <taxon>Armillaria</taxon>
    </lineage>
</organism>
<dbReference type="InterPro" id="IPR058913">
    <property type="entry name" value="Integrase_dom_put"/>
</dbReference>
<dbReference type="Proteomes" id="UP001175226">
    <property type="component" value="Unassembled WGS sequence"/>
</dbReference>
<gene>
    <name evidence="2" type="ORF">EV421DRAFT_1717314</name>
</gene>
<evidence type="ECO:0000313" key="2">
    <source>
        <dbReference type="EMBL" id="KAK0434702.1"/>
    </source>
</evidence>
<dbReference type="AlphaFoldDB" id="A0AA39MHN5"/>
<feature type="domain" description="Integrase core" evidence="1">
    <location>
        <begin position="1"/>
        <end position="89"/>
    </location>
</feature>
<feature type="non-terminal residue" evidence="2">
    <location>
        <position position="196"/>
    </location>
</feature>
<proteinExistence type="predicted"/>
<reference evidence="2" key="1">
    <citation type="submission" date="2023-06" db="EMBL/GenBank/DDBJ databases">
        <authorList>
            <consortium name="Lawrence Berkeley National Laboratory"/>
            <person name="Ahrendt S."/>
            <person name="Sahu N."/>
            <person name="Indic B."/>
            <person name="Wong-Bajracharya J."/>
            <person name="Merenyi Z."/>
            <person name="Ke H.-M."/>
            <person name="Monk M."/>
            <person name="Kocsube S."/>
            <person name="Drula E."/>
            <person name="Lipzen A."/>
            <person name="Balint B."/>
            <person name="Henrissat B."/>
            <person name="Andreopoulos B."/>
            <person name="Martin F.M."/>
            <person name="Harder C.B."/>
            <person name="Rigling D."/>
            <person name="Ford K.L."/>
            <person name="Foster G.D."/>
            <person name="Pangilinan J."/>
            <person name="Papanicolaou A."/>
            <person name="Barry K."/>
            <person name="LaButti K."/>
            <person name="Viragh M."/>
            <person name="Koriabine M."/>
            <person name="Yan M."/>
            <person name="Riley R."/>
            <person name="Champramary S."/>
            <person name="Plett K.L."/>
            <person name="Tsai I.J."/>
            <person name="Slot J."/>
            <person name="Sipos G."/>
            <person name="Plett J."/>
            <person name="Nagy L.G."/>
            <person name="Grigoriev I.V."/>
        </authorList>
    </citation>
    <scope>NUCLEOTIDE SEQUENCE</scope>
    <source>
        <strain evidence="2">FPL87.14</strain>
    </source>
</reference>
<sequence length="196" mass="22787">SVHNTRIERPWVDVAEGFLKKWAEFFEELERYHGLDRDNDEHIGLLHLLFLDDLNSDAQSWANNWNAHKIAMKGRRRASPNELFLESQLVDGHRGFEHLLPNDPLVLNPEEIVPDFGISDAMLSDLRDRCRRGRWQVNVPGLPPSMQYVEVDPPHLTLDAATLSQLQARLRQRIDITSKTMGERKLRWITALDFMT</sequence>
<dbReference type="EMBL" id="JAUEPT010000069">
    <property type="protein sequence ID" value="KAK0434702.1"/>
    <property type="molecule type" value="Genomic_DNA"/>
</dbReference>
<keyword evidence="3" id="KW-1185">Reference proteome</keyword>
<evidence type="ECO:0000313" key="3">
    <source>
        <dbReference type="Proteomes" id="UP001175226"/>
    </source>
</evidence>
<comment type="caution">
    <text evidence="2">The sequence shown here is derived from an EMBL/GenBank/DDBJ whole genome shotgun (WGS) entry which is preliminary data.</text>
</comment>
<dbReference type="Pfam" id="PF24764">
    <property type="entry name" value="rva_4"/>
    <property type="match status" value="1"/>
</dbReference>
<name>A0AA39MHN5_9AGAR</name>
<accession>A0AA39MHN5</accession>
<protein>
    <recommendedName>
        <fullName evidence="1">Integrase core domain-containing protein</fullName>
    </recommendedName>
</protein>
<evidence type="ECO:0000259" key="1">
    <source>
        <dbReference type="Pfam" id="PF24764"/>
    </source>
</evidence>